<sequence length="399" mass="45929">MSEYLGSKEAKQEMLKQIIKGLHEGKNPEDVKAEFKKLIKDVDASEIANMEQALIREGMNPQEITKLCDVHAAVFREALEQNEKPELIPGHPMYTIKHENEEIKKVLAQLDSLLAQNNAAGFQERLHFFKDNLDKHYAKKENILFPYLERHNITGPPSVMWSVDDEIRDMVKGFYAKVAQLSTADLAEAAGPYEILKQKVLEMIFKEENILTPMMMQNLTEPEWAEIKQQDEEFGVVFSRPHGDFWQPRAAREPVTALPDTDQNALPLDTGFLSLKQINTILTNLPVDITFVDKDDTVRYFSQGQERIFIRTRSIIGRKVQNCHPPDSVHVVEKILSDFKSGKHSTAEFWLELGGKFIHIRYFALRDEKGQYLGTMEVSQDVTKIRSLQGERRLLQYED</sequence>
<name>K8DYL8_9FIRM</name>
<dbReference type="RefSeq" id="WP_008411074.1">
    <property type="nucleotide sequence ID" value="NZ_CAOS01000008.1"/>
</dbReference>
<dbReference type="PANTHER" id="PTHR39966:SF3">
    <property type="entry name" value="DUF438 DOMAIN-CONTAINING PROTEIN"/>
    <property type="match status" value="1"/>
</dbReference>
<dbReference type="InterPro" id="IPR007380">
    <property type="entry name" value="DUF438"/>
</dbReference>
<dbReference type="InterPro" id="IPR012312">
    <property type="entry name" value="Hemerythrin-like"/>
</dbReference>
<organism evidence="3 4">
    <name type="scientific">Desulforamulus hydrothermalis Lam5 = DSM 18033</name>
    <dbReference type="NCBI Taxonomy" id="1121428"/>
    <lineage>
        <taxon>Bacteria</taxon>
        <taxon>Bacillati</taxon>
        <taxon>Bacillota</taxon>
        <taxon>Clostridia</taxon>
        <taxon>Eubacteriales</taxon>
        <taxon>Peptococcaceae</taxon>
        <taxon>Desulforamulus</taxon>
    </lineage>
</organism>
<dbReference type="SUPFAM" id="SSF55785">
    <property type="entry name" value="PYP-like sensor domain (PAS domain)"/>
    <property type="match status" value="1"/>
</dbReference>
<dbReference type="eggNOG" id="COG2461">
    <property type="taxonomic scope" value="Bacteria"/>
</dbReference>
<dbReference type="Gene3D" id="3.30.450.20">
    <property type="entry name" value="PAS domain"/>
    <property type="match status" value="1"/>
</dbReference>
<dbReference type="Gene3D" id="1.20.120.520">
    <property type="entry name" value="nmb1532 protein domain like"/>
    <property type="match status" value="1"/>
</dbReference>
<dbReference type="Pfam" id="PF13596">
    <property type="entry name" value="PAS_10"/>
    <property type="match status" value="1"/>
</dbReference>
<dbReference type="InterPro" id="IPR035965">
    <property type="entry name" value="PAS-like_dom_sf"/>
</dbReference>
<evidence type="ECO:0000313" key="4">
    <source>
        <dbReference type="Proteomes" id="UP000009315"/>
    </source>
</evidence>
<keyword evidence="4" id="KW-1185">Reference proteome</keyword>
<dbReference type="Proteomes" id="UP000009315">
    <property type="component" value="Unassembled WGS sequence"/>
</dbReference>
<dbReference type="OrthoDB" id="9769774at2"/>
<comment type="caution">
    <text evidence="3">The sequence shown here is derived from an EMBL/GenBank/DDBJ whole genome shotgun (WGS) entry which is preliminary data.</text>
</comment>
<dbReference type="AlphaFoldDB" id="K8DYL8"/>
<dbReference type="EMBL" id="CAOS01000008">
    <property type="protein sequence ID" value="CCO07944.1"/>
    <property type="molecule type" value="Genomic_DNA"/>
</dbReference>
<feature type="domain" description="Hemerythrin-like" evidence="1">
    <location>
        <begin position="92"/>
        <end position="214"/>
    </location>
</feature>
<evidence type="ECO:0000259" key="1">
    <source>
        <dbReference type="Pfam" id="PF01814"/>
    </source>
</evidence>
<evidence type="ECO:0000259" key="2">
    <source>
        <dbReference type="Pfam" id="PF04282"/>
    </source>
</evidence>
<gene>
    <name evidence="3" type="ORF">DESHY_160068</name>
</gene>
<dbReference type="Pfam" id="PF04282">
    <property type="entry name" value="DUF438"/>
    <property type="match status" value="1"/>
</dbReference>
<evidence type="ECO:0000313" key="3">
    <source>
        <dbReference type="EMBL" id="CCO07944.1"/>
    </source>
</evidence>
<reference evidence="3 4" key="1">
    <citation type="journal article" date="2013" name="Genome Announc.">
        <title>Genome Sequence of the Sulfate-Reducing Bacterium Desulfotomaculum hydrothermale Lam5(T).</title>
        <authorList>
            <person name="Amin O."/>
            <person name="Fardeau M.L."/>
            <person name="Valette O."/>
            <person name="Hirschler-Rea A."/>
            <person name="Barbe V."/>
            <person name="Medigue C."/>
            <person name="Vacherie B."/>
            <person name="Ollivier B."/>
            <person name="Bertin P.N."/>
            <person name="Dolla A."/>
        </authorList>
    </citation>
    <scope>NUCLEOTIDE SEQUENCE [LARGE SCALE GENOMIC DNA]</scope>
    <source>
        <strain evidence="4">Lam5 / DSM 18033</strain>
    </source>
</reference>
<protein>
    <submittedName>
        <fullName evidence="3">Putative PAS/PAC sensor protein</fullName>
    </submittedName>
</protein>
<dbReference type="Pfam" id="PF01814">
    <property type="entry name" value="Hemerythrin"/>
    <property type="match status" value="1"/>
</dbReference>
<dbReference type="STRING" id="1121428.DESHY_160068"/>
<proteinExistence type="predicted"/>
<dbReference type="PANTHER" id="PTHR39966">
    <property type="entry name" value="BLL2471 PROTEIN-RELATED"/>
    <property type="match status" value="1"/>
</dbReference>
<feature type="domain" description="DUF438" evidence="2">
    <location>
        <begin position="15"/>
        <end position="80"/>
    </location>
</feature>
<accession>K8DYL8</accession>
<dbReference type="GO" id="GO:0005886">
    <property type="term" value="C:plasma membrane"/>
    <property type="evidence" value="ECO:0007669"/>
    <property type="project" value="TreeGrafter"/>
</dbReference>